<feature type="compositionally biased region" description="Low complexity" evidence="1">
    <location>
        <begin position="941"/>
        <end position="963"/>
    </location>
</feature>
<feature type="compositionally biased region" description="Polar residues" evidence="1">
    <location>
        <begin position="918"/>
        <end position="930"/>
    </location>
</feature>
<feature type="compositionally biased region" description="Polar residues" evidence="1">
    <location>
        <begin position="600"/>
        <end position="611"/>
    </location>
</feature>
<dbReference type="OrthoDB" id="3438840at2759"/>
<feature type="compositionally biased region" description="Acidic residues" evidence="1">
    <location>
        <begin position="824"/>
        <end position="833"/>
    </location>
</feature>
<feature type="compositionally biased region" description="Polar residues" evidence="1">
    <location>
        <begin position="647"/>
        <end position="658"/>
    </location>
</feature>
<feature type="compositionally biased region" description="Low complexity" evidence="1">
    <location>
        <begin position="127"/>
        <end position="136"/>
    </location>
</feature>
<dbReference type="Proteomes" id="UP000007796">
    <property type="component" value="Unassembled WGS sequence"/>
</dbReference>
<evidence type="ECO:0000313" key="3">
    <source>
        <dbReference type="Proteomes" id="UP000007796"/>
    </source>
</evidence>
<feature type="region of interest" description="Disordered" evidence="1">
    <location>
        <begin position="882"/>
        <end position="983"/>
    </location>
</feature>
<feature type="region of interest" description="Disordered" evidence="1">
    <location>
        <begin position="760"/>
        <end position="783"/>
    </location>
</feature>
<feature type="region of interest" description="Disordered" evidence="1">
    <location>
        <begin position="332"/>
        <end position="361"/>
    </location>
</feature>
<dbReference type="GeneID" id="25973897"/>
<dbReference type="HOGENOM" id="CLU_008005_0_0_1"/>
<name>F0XDT8_GROCL</name>
<feature type="compositionally biased region" description="Polar residues" evidence="1">
    <location>
        <begin position="270"/>
        <end position="289"/>
    </location>
</feature>
<proteinExistence type="predicted"/>
<feature type="region of interest" description="Disordered" evidence="1">
    <location>
        <begin position="270"/>
        <end position="307"/>
    </location>
</feature>
<feature type="compositionally biased region" description="Polar residues" evidence="1">
    <location>
        <begin position="13"/>
        <end position="26"/>
    </location>
</feature>
<feature type="region of interest" description="Disordered" evidence="1">
    <location>
        <begin position="505"/>
        <end position="726"/>
    </location>
</feature>
<feature type="compositionally biased region" description="Polar residues" evidence="1">
    <location>
        <begin position="899"/>
        <end position="910"/>
    </location>
</feature>
<feature type="region of interest" description="Disordered" evidence="1">
    <location>
        <begin position="102"/>
        <end position="187"/>
    </location>
</feature>
<accession>F0XDT8</accession>
<sequence length="1101" mass="119158">MVTMESRMGSLPQPYTSLPASPTLTNPDMILPDYPDYDRSASPNLDGDRHSQLMWKNSHNSSNSDLQQLFSGVHAFTNAPTTPTTPIIYGNGTMLSDIGEVTEVESTPGKPSPNSIRRRGGGAMVASPSSSRSASPSPLPQHIRRQFDREGSTETPRASSPTAGFDDAGDSSTGTVHNVGGGVGGVKQRARLQQQKLQQQQQSTQDCIRRDSIDSNSTITTQDQAGLFADFDDAISVDDSVFQGDDEESVAEFYTDESFSPREVHGVASITPSSLLAVPSQSSGPGSTRTSDEDDRRHSTASLSRRAEEILANAKRRLTTMEDNLTRARSTLHATAPSLGSVPSDGSTPSPRTPERSATAFADNRPYDATYISRHARLGSEGYTPFDNSNAQNALIQKRSASALGAAGGYRPPRSGAAQSIAQLRDSLDNDYAREGYVKAKETPLEPLGEYEDIEDAGNQPQQSRNSAQLESFLSPTFGTFNGSGSKGLTRSSSVTQMRDLKHQMKDLRGKISSLREQARVDSMKRRSLQSLRNPSPFTYARIDQWYADAQPNQESVSEENGSSEHPTRDGYVSNGNEDGGMYRDTVTPTAQIYGDTAVAETTTSHSGSARSNKDTGDEIVAGAYSDADDHTTKLSRPHTPKHHATNLPQMEDTTGDSLESDAFVDAHDADDMRTEDGWDEDDVATPTAKTDENSRLRGRRTPDDDEVSVAESQDVGYESEGGESLYHDTVQHQISHEDREDAFDYEHFILHSALGTISQQRLNRSSRGNSFSSEDSVETTRGPVVATTDNFYSNLNRRGSMSSFESFATATEGRSSRAKQELYDDETEESSDAESQYYEGEGGREGKWAVLTAKPSISDFPVVPSSTAAAAAFRVPVIAERKSAEEPRQMQRPVVPSQPATGQRPSSSAAKAGHRPSVSSFESTGTTRSFPLVGQGRLIGSSGSSGSNGSNGSNSRSASAAGDVRGATPSSRTSSDNEELKSLSRTILNETASIYEQATLVMPRHRRPRSLDSQTSESNTELRDRASNNNSRSGAVSQMDQSEALNALDKEDQYMVQRLVGSLGQCVLGLTEHGRASVESRICRRRIEAARRILEGLDPV</sequence>
<dbReference type="STRING" id="655863.F0XDT8"/>
<feature type="region of interest" description="Disordered" evidence="1">
    <location>
        <begin position="999"/>
        <end position="1040"/>
    </location>
</feature>
<feature type="compositionally biased region" description="Basic residues" evidence="1">
    <location>
        <begin position="634"/>
        <end position="645"/>
    </location>
</feature>
<dbReference type="AlphaFoldDB" id="F0XDT8"/>
<feature type="compositionally biased region" description="Polar residues" evidence="1">
    <location>
        <begin position="1028"/>
        <end position="1040"/>
    </location>
</feature>
<feature type="region of interest" description="Disordered" evidence="1">
    <location>
        <begin position="807"/>
        <end position="845"/>
    </location>
</feature>
<protein>
    <submittedName>
        <fullName evidence="2">Uncharacterized protein</fullName>
    </submittedName>
</protein>
<reference evidence="2 3" key="1">
    <citation type="journal article" date="2011" name="Proc. Natl. Acad. Sci. U.S.A.">
        <title>Genome and transcriptome analyses of the mountain pine beetle-fungal symbiont Grosmannia clavigera, a lodgepole pine pathogen.</title>
        <authorList>
            <person name="DiGuistini S."/>
            <person name="Wang Y."/>
            <person name="Liao N.Y."/>
            <person name="Taylor G."/>
            <person name="Tanguay P."/>
            <person name="Feau N."/>
            <person name="Henrissat B."/>
            <person name="Chan S.K."/>
            <person name="Hesse-Orce U."/>
            <person name="Alamouti S.M."/>
            <person name="Tsui C.K.M."/>
            <person name="Docking R.T."/>
            <person name="Levasseur A."/>
            <person name="Haridas S."/>
            <person name="Robertson G."/>
            <person name="Birol I."/>
            <person name="Holt R.A."/>
            <person name="Marra M.A."/>
            <person name="Hamelin R.C."/>
            <person name="Hirst M."/>
            <person name="Jones S.J.M."/>
            <person name="Bohlmann J."/>
            <person name="Breuil C."/>
        </authorList>
    </citation>
    <scope>NUCLEOTIDE SEQUENCE [LARGE SCALE GENOMIC DNA]</scope>
    <source>
        <strain evidence="3">kw1407 / UAMH 11150</strain>
    </source>
</reference>
<dbReference type="RefSeq" id="XP_014173614.1">
    <property type="nucleotide sequence ID" value="XM_014318139.1"/>
</dbReference>
<gene>
    <name evidence="2" type="ORF">CMQ_1060</name>
</gene>
<feature type="compositionally biased region" description="Polar residues" evidence="1">
    <location>
        <begin position="153"/>
        <end position="162"/>
    </location>
</feature>
<feature type="compositionally biased region" description="Polar residues" evidence="1">
    <location>
        <begin position="551"/>
        <end position="565"/>
    </location>
</feature>
<feature type="compositionally biased region" description="Polar residues" evidence="1">
    <location>
        <begin position="760"/>
        <end position="775"/>
    </location>
</feature>
<evidence type="ECO:0000313" key="2">
    <source>
        <dbReference type="EMBL" id="EFX04132.1"/>
    </source>
</evidence>
<dbReference type="eggNOG" id="ENOG502SDRZ">
    <property type="taxonomic scope" value="Eukaryota"/>
</dbReference>
<organism evidence="3">
    <name type="scientific">Grosmannia clavigera (strain kw1407 / UAMH 11150)</name>
    <name type="common">Blue stain fungus</name>
    <name type="synonym">Graphiocladiella clavigera</name>
    <dbReference type="NCBI Taxonomy" id="655863"/>
    <lineage>
        <taxon>Eukaryota</taxon>
        <taxon>Fungi</taxon>
        <taxon>Dikarya</taxon>
        <taxon>Ascomycota</taxon>
        <taxon>Pezizomycotina</taxon>
        <taxon>Sordariomycetes</taxon>
        <taxon>Sordariomycetidae</taxon>
        <taxon>Ophiostomatales</taxon>
        <taxon>Ophiostomataceae</taxon>
        <taxon>Leptographium</taxon>
    </lineage>
</organism>
<dbReference type="EMBL" id="GL629765">
    <property type="protein sequence ID" value="EFX04132.1"/>
    <property type="molecule type" value="Genomic_DNA"/>
</dbReference>
<feature type="compositionally biased region" description="Basic and acidic residues" evidence="1">
    <location>
        <begin position="665"/>
        <end position="677"/>
    </location>
</feature>
<evidence type="ECO:0000256" key="1">
    <source>
        <dbReference type="SAM" id="MobiDB-lite"/>
    </source>
</evidence>
<feature type="region of interest" description="Disordered" evidence="1">
    <location>
        <begin position="1"/>
        <end position="26"/>
    </location>
</feature>
<dbReference type="InParanoid" id="F0XDT8"/>
<keyword evidence="3" id="KW-1185">Reference proteome</keyword>